<protein>
    <submittedName>
        <fullName evidence="1">Uncharacterized protein family (UPF0158)</fullName>
    </submittedName>
</protein>
<accession>A0A1I1MRS0</accession>
<dbReference type="Pfam" id="PF03682">
    <property type="entry name" value="UPF0158"/>
    <property type="match status" value="1"/>
</dbReference>
<dbReference type="EMBL" id="FOKV01000011">
    <property type="protein sequence ID" value="SFC88071.1"/>
    <property type="molecule type" value="Genomic_DNA"/>
</dbReference>
<evidence type="ECO:0000313" key="1">
    <source>
        <dbReference type="EMBL" id="SFC88071.1"/>
    </source>
</evidence>
<organism evidence="1 2">
    <name type="scientific">Zunongwangia mangrovi</name>
    <dbReference type="NCBI Taxonomy" id="1334022"/>
    <lineage>
        <taxon>Bacteria</taxon>
        <taxon>Pseudomonadati</taxon>
        <taxon>Bacteroidota</taxon>
        <taxon>Flavobacteriia</taxon>
        <taxon>Flavobacteriales</taxon>
        <taxon>Flavobacteriaceae</taxon>
        <taxon>Zunongwangia</taxon>
    </lineage>
</organism>
<reference evidence="2" key="1">
    <citation type="submission" date="2016-10" db="EMBL/GenBank/DDBJ databases">
        <authorList>
            <person name="Varghese N."/>
            <person name="Submissions S."/>
        </authorList>
    </citation>
    <scope>NUCLEOTIDE SEQUENCE [LARGE SCALE GENOMIC DNA]</scope>
    <source>
        <strain evidence="2">DSM 24499</strain>
    </source>
</reference>
<name>A0A1I1MRS0_9FLAO</name>
<dbReference type="STRING" id="1334022.SAMN04487907_11120"/>
<sequence length="149" mass="17684">MEQNILDFGVNYDDDIIKEIAELIDCGHICFLHTEQALVEYYPKDIDLFYGESNPWQDIIDKVAGDQEHYIRIEQMSSFQSFQVMEDFVANKVDSLNFRSSLEETLRRPGPFRHFKYQVEQSAYREAWFDFKSQCNIDWVRLQLADHGV</sequence>
<proteinExistence type="predicted"/>
<dbReference type="InterPro" id="IPR005361">
    <property type="entry name" value="UPF0158"/>
</dbReference>
<dbReference type="OrthoDB" id="961309at2"/>
<gene>
    <name evidence="1" type="ORF">SAMN04487907_11120</name>
</gene>
<keyword evidence="2" id="KW-1185">Reference proteome</keyword>
<dbReference type="Proteomes" id="UP000199438">
    <property type="component" value="Unassembled WGS sequence"/>
</dbReference>
<dbReference type="AlphaFoldDB" id="A0A1I1MRS0"/>
<dbReference type="RefSeq" id="WP_092544796.1">
    <property type="nucleotide sequence ID" value="NZ_FOKV01000011.1"/>
</dbReference>
<evidence type="ECO:0000313" key="2">
    <source>
        <dbReference type="Proteomes" id="UP000199438"/>
    </source>
</evidence>